<protein>
    <submittedName>
        <fullName evidence="4">DUF4342 domain-containing protein</fullName>
    </submittedName>
</protein>
<dbReference type="InterPro" id="IPR009060">
    <property type="entry name" value="UBA-like_sf"/>
</dbReference>
<accession>A0A6N7XBA9</accession>
<dbReference type="AlphaFoldDB" id="A0A6N7XBA9"/>
<evidence type="ECO:0000313" key="4">
    <source>
        <dbReference type="EMBL" id="MST61946.1"/>
    </source>
</evidence>
<keyword evidence="2" id="KW-0812">Transmembrane</keyword>
<evidence type="ECO:0000256" key="2">
    <source>
        <dbReference type="SAM" id="Phobius"/>
    </source>
</evidence>
<keyword evidence="2" id="KW-0472">Membrane</keyword>
<dbReference type="Pfam" id="PF14242">
    <property type="entry name" value="DUF4342"/>
    <property type="match status" value="1"/>
</dbReference>
<reference evidence="4 5" key="1">
    <citation type="submission" date="2019-08" db="EMBL/GenBank/DDBJ databases">
        <title>In-depth cultivation of the pig gut microbiome towards novel bacterial diversity and tailored functional studies.</title>
        <authorList>
            <person name="Wylensek D."/>
            <person name="Hitch T.C.A."/>
            <person name="Clavel T."/>
        </authorList>
    </citation>
    <scope>NUCLEOTIDE SEQUENCE [LARGE SCALE GENOMIC DNA]</scope>
    <source>
        <strain evidence="4 5">WCA-SAB-591-4A-A</strain>
    </source>
</reference>
<dbReference type="EMBL" id="VUNE01000001">
    <property type="protein sequence ID" value="MST61946.1"/>
    <property type="molecule type" value="Genomic_DNA"/>
</dbReference>
<feature type="transmembrane region" description="Helical" evidence="2">
    <location>
        <begin position="99"/>
        <end position="123"/>
    </location>
</feature>
<feature type="domain" description="DUF4342" evidence="3">
    <location>
        <begin position="57"/>
        <end position="129"/>
    </location>
</feature>
<dbReference type="Proteomes" id="UP000440713">
    <property type="component" value="Unassembled WGS sequence"/>
</dbReference>
<dbReference type="RefSeq" id="WP_154537318.1">
    <property type="nucleotide sequence ID" value="NZ_JAXDWS010000004.1"/>
</dbReference>
<dbReference type="InterPro" id="IPR025642">
    <property type="entry name" value="DUF4342"/>
</dbReference>
<evidence type="ECO:0000259" key="3">
    <source>
        <dbReference type="Pfam" id="PF14242"/>
    </source>
</evidence>
<evidence type="ECO:0000313" key="5">
    <source>
        <dbReference type="Proteomes" id="UP000440713"/>
    </source>
</evidence>
<feature type="compositionally biased region" description="Acidic residues" evidence="1">
    <location>
        <begin position="180"/>
        <end position="193"/>
    </location>
</feature>
<gene>
    <name evidence="4" type="ORF">FYJ71_03020</name>
</gene>
<comment type="caution">
    <text evidence="4">The sequence shown here is derived from an EMBL/GenBank/DDBJ whole genome shotgun (WGS) entry which is preliminary data.</text>
</comment>
<dbReference type="SUPFAM" id="SSF46934">
    <property type="entry name" value="UBA-like"/>
    <property type="match status" value="1"/>
</dbReference>
<keyword evidence="2" id="KW-1133">Transmembrane helix</keyword>
<feature type="region of interest" description="Disordered" evidence="1">
    <location>
        <begin position="162"/>
        <end position="193"/>
    </location>
</feature>
<dbReference type="Gene3D" id="1.10.8.10">
    <property type="entry name" value="DNA helicase RuvA subunit, C-terminal domain"/>
    <property type="match status" value="1"/>
</dbReference>
<proteinExistence type="predicted"/>
<keyword evidence="5" id="KW-1185">Reference proteome</keyword>
<organism evidence="4 5">
    <name type="scientific">Peptostreptococcus porci</name>
    <dbReference type="NCBI Taxonomy" id="2652282"/>
    <lineage>
        <taxon>Bacteria</taxon>
        <taxon>Bacillati</taxon>
        <taxon>Bacillota</taxon>
        <taxon>Clostridia</taxon>
        <taxon>Peptostreptococcales</taxon>
        <taxon>Peptostreptococcaceae</taxon>
        <taxon>Peptostreptococcus</taxon>
    </lineage>
</organism>
<name>A0A6N7XBA9_9FIRM</name>
<evidence type="ECO:0000256" key="1">
    <source>
        <dbReference type="SAM" id="MobiDB-lite"/>
    </source>
</evidence>
<sequence length="193" mass="21861">MTTISIEKVDAVLERVPFATYKEAKEALEKTNGDVLEAIIFIEEKYIDPFDDEKFEDFEEKISHEGEKLKDQLSELIRKSNVIRVKVEKEGKSILNLPLTVGVIGVAAMPLFALFGLSAAVLAKYSVKIVDEKSNDEVDLGTLNHEKIEILKEMFVNSFNDIKSGFKPEEDEKDETSSDITEELIDEDQKDEK</sequence>